<keyword evidence="3" id="KW-0677">Repeat</keyword>
<evidence type="ECO:0000256" key="2">
    <source>
        <dbReference type="ARBA" id="ARBA00022723"/>
    </source>
</evidence>
<keyword evidence="5" id="KW-0862">Zinc</keyword>
<feature type="compositionally biased region" description="Polar residues" evidence="8">
    <location>
        <begin position="8"/>
        <end position="35"/>
    </location>
</feature>
<evidence type="ECO:0000256" key="5">
    <source>
        <dbReference type="ARBA" id="ARBA00022833"/>
    </source>
</evidence>
<keyword evidence="7" id="KW-0175">Coiled coil</keyword>
<evidence type="ECO:0000256" key="9">
    <source>
        <dbReference type="SAM" id="Phobius"/>
    </source>
</evidence>
<dbReference type="InterPro" id="IPR034078">
    <property type="entry name" value="NFX1_fam"/>
</dbReference>
<evidence type="ECO:0000256" key="6">
    <source>
        <dbReference type="PROSITE-ProRule" id="PRU00175"/>
    </source>
</evidence>
<evidence type="ECO:0000256" key="3">
    <source>
        <dbReference type="ARBA" id="ARBA00022737"/>
    </source>
</evidence>
<dbReference type="CDD" id="cd16697">
    <property type="entry name" value="RING-CH-C4HC3_NFXL1"/>
    <property type="match status" value="1"/>
</dbReference>
<organism evidence="11 12">
    <name type="scientific">Pseudolycoriella hygida</name>
    <dbReference type="NCBI Taxonomy" id="35572"/>
    <lineage>
        <taxon>Eukaryota</taxon>
        <taxon>Metazoa</taxon>
        <taxon>Ecdysozoa</taxon>
        <taxon>Arthropoda</taxon>
        <taxon>Hexapoda</taxon>
        <taxon>Insecta</taxon>
        <taxon>Pterygota</taxon>
        <taxon>Neoptera</taxon>
        <taxon>Endopterygota</taxon>
        <taxon>Diptera</taxon>
        <taxon>Nematocera</taxon>
        <taxon>Sciaroidea</taxon>
        <taxon>Sciaridae</taxon>
        <taxon>Pseudolycoriella</taxon>
    </lineage>
</organism>
<keyword evidence="2" id="KW-0479">Metal-binding</keyword>
<dbReference type="GO" id="GO:0000981">
    <property type="term" value="F:DNA-binding transcription factor activity, RNA polymerase II-specific"/>
    <property type="evidence" value="ECO:0007669"/>
    <property type="project" value="TreeGrafter"/>
</dbReference>
<dbReference type="PANTHER" id="PTHR12360">
    <property type="entry name" value="NUCLEAR TRANSCRIPTION FACTOR, X-BOX BINDING 1 NFX1"/>
    <property type="match status" value="1"/>
</dbReference>
<evidence type="ECO:0000259" key="10">
    <source>
        <dbReference type="PROSITE" id="PS50089"/>
    </source>
</evidence>
<dbReference type="InterPro" id="IPR001841">
    <property type="entry name" value="Znf_RING"/>
</dbReference>
<dbReference type="GO" id="GO:0000977">
    <property type="term" value="F:RNA polymerase II transcription regulatory region sequence-specific DNA binding"/>
    <property type="evidence" value="ECO:0007669"/>
    <property type="project" value="TreeGrafter"/>
</dbReference>
<keyword evidence="9" id="KW-1133">Transmembrane helix</keyword>
<dbReference type="OrthoDB" id="536399at2759"/>
<keyword evidence="12" id="KW-1185">Reference proteome</keyword>
<dbReference type="SMART" id="SM00438">
    <property type="entry name" value="ZnF_NFX"/>
    <property type="match status" value="12"/>
</dbReference>
<dbReference type="PANTHER" id="PTHR12360:SF1">
    <property type="entry name" value="NF-X1-TYPE ZINC FINGER PROTEIN NFXL1"/>
    <property type="match status" value="1"/>
</dbReference>
<dbReference type="Proteomes" id="UP001151699">
    <property type="component" value="Chromosome B"/>
</dbReference>
<evidence type="ECO:0000313" key="11">
    <source>
        <dbReference type="EMBL" id="KAJ6641740.1"/>
    </source>
</evidence>
<dbReference type="GO" id="GO:0008270">
    <property type="term" value="F:zinc ion binding"/>
    <property type="evidence" value="ECO:0007669"/>
    <property type="project" value="UniProtKB-KW"/>
</dbReference>
<feature type="transmembrane region" description="Helical" evidence="9">
    <location>
        <begin position="848"/>
        <end position="869"/>
    </location>
</feature>
<dbReference type="PROSITE" id="PS50089">
    <property type="entry name" value="ZF_RING_2"/>
    <property type="match status" value="1"/>
</dbReference>
<evidence type="ECO:0000256" key="4">
    <source>
        <dbReference type="ARBA" id="ARBA00022771"/>
    </source>
</evidence>
<gene>
    <name evidence="11" type="primary">nfxl1</name>
    <name evidence="11" type="ORF">Bhyg_06680</name>
</gene>
<dbReference type="GO" id="GO:0005634">
    <property type="term" value="C:nucleus"/>
    <property type="evidence" value="ECO:0007669"/>
    <property type="project" value="InterPro"/>
</dbReference>
<accession>A0A9Q0S328</accession>
<feature type="domain" description="RING-type" evidence="10">
    <location>
        <begin position="108"/>
        <end position="180"/>
    </location>
</feature>
<dbReference type="AlphaFoldDB" id="A0A9Q0S328"/>
<evidence type="ECO:0000256" key="7">
    <source>
        <dbReference type="SAM" id="Coils"/>
    </source>
</evidence>
<name>A0A9Q0S328_9DIPT</name>
<reference evidence="11" key="1">
    <citation type="submission" date="2022-07" db="EMBL/GenBank/DDBJ databases">
        <authorList>
            <person name="Trinca V."/>
            <person name="Uliana J.V.C."/>
            <person name="Torres T.T."/>
            <person name="Ward R.J."/>
            <person name="Monesi N."/>
        </authorList>
    </citation>
    <scope>NUCLEOTIDE SEQUENCE</scope>
    <source>
        <strain evidence="11">HSMRA1968</strain>
        <tissue evidence="11">Whole embryos</tissue>
    </source>
</reference>
<keyword evidence="9" id="KW-0812">Transmembrane</keyword>
<dbReference type="CDD" id="cd06008">
    <property type="entry name" value="NF-X1-zinc-finger"/>
    <property type="match status" value="5"/>
</dbReference>
<feature type="coiled-coil region" evidence="7">
    <location>
        <begin position="792"/>
        <end position="824"/>
    </location>
</feature>
<dbReference type="EMBL" id="WJQU01000002">
    <property type="protein sequence ID" value="KAJ6641740.1"/>
    <property type="molecule type" value="Genomic_DNA"/>
</dbReference>
<feature type="region of interest" description="Disordered" evidence="8">
    <location>
        <begin position="1"/>
        <end position="48"/>
    </location>
</feature>
<proteinExistence type="inferred from homology"/>
<sequence>MSTKRDINNPWSNKTSPANAINSKSKNGSVATNPKNKPADQKFKEAKKKHEEYAKKHNILEYDSSSDEEFEAGSMLESVFKNYVGDNSELQRTQDFLENVFQSGAATCLICIATVKRTEAIWSCEHCFCFFHLACIQRWANDSTSLKKLQYESEVDYYNNRGELIVRQKKTIKWDCPKCRKDYNLSEVPKHYTCFCSKELNPQNHPWLIPHSCGDTCGKALKPDCGHKCVLLCHPGPCPPCPQVVMTSCVCGTSNPKSMRCAQKTWKCVSKCKLKLKCGIHVCGQGCHEKNKCPPCSKKSKQSCLCGNSFLERNCDDLIWHCEKKCNKSYSCGLHTCQLKCHVGDCGDCPLGLPRECPCGKQKSKAPCSEEIGPCGDTCQKMLACELHICVERCHKGNCSPCNEIILKQCRCGQHSKELPCSKSFLCETKCKQMRDCNKHTCSRKCCDNQCPPCDKVCGKTLSCGKHKCTSLCHHGPCYPCTAKAPVKCRCGKTVINVACGREKKVKPPKCSHPCRIPSKCHHDNPHNCHQNECPPCNQLCLLPNDTTNCDHPCQAKCHDSVKVSIIDKKFKPAGPWEKQVERIEIQKLPHPPCEVEVPVVCIGGHEKVLWTCWNSQPSSCGRKCGRQLFCGNHFCQNQCHEVTDLNGKMQDDLCSQCEEDCIFERSNGCIHPCQRPCHTGECDLCLANIKTTCHCGLTQVYYKCGDYYRNDDENVLTADREKLRSCLNRCIKNYECGHRCVDICHSGKCLNSESCKKKSKVYCDCKTRKVDATCDKIRAGFRLNCDDSCKVRLEEMRLAAEEQERKQKEIEDEKNRLEMLDFEKKFGKKKFKERKRNVVEETESKMWMFWIGIPIVLTVVSVALYYVFAKG</sequence>
<comment type="caution">
    <text evidence="11">The sequence shown here is derived from an EMBL/GenBank/DDBJ whole genome shotgun (WGS) entry which is preliminary data.</text>
</comment>
<dbReference type="InterPro" id="IPR000967">
    <property type="entry name" value="Znf_NFX1"/>
</dbReference>
<comment type="similarity">
    <text evidence="1">Belongs to the NFX1 family.</text>
</comment>
<feature type="compositionally biased region" description="Basic and acidic residues" evidence="8">
    <location>
        <begin position="37"/>
        <end position="48"/>
    </location>
</feature>
<evidence type="ECO:0000256" key="8">
    <source>
        <dbReference type="SAM" id="MobiDB-lite"/>
    </source>
</evidence>
<protein>
    <submittedName>
        <fullName evidence="11">NF-X1-type zinc finger protein NFXL1</fullName>
    </submittedName>
</protein>
<evidence type="ECO:0000313" key="12">
    <source>
        <dbReference type="Proteomes" id="UP001151699"/>
    </source>
</evidence>
<keyword evidence="4 6" id="KW-0863">Zinc-finger</keyword>
<evidence type="ECO:0000256" key="1">
    <source>
        <dbReference type="ARBA" id="ARBA00007269"/>
    </source>
</evidence>
<keyword evidence="9" id="KW-0472">Membrane</keyword>
<dbReference type="Pfam" id="PF01422">
    <property type="entry name" value="zf-NF-X1"/>
    <property type="match status" value="9"/>
</dbReference>